<evidence type="ECO:0000313" key="7">
    <source>
        <dbReference type="Proteomes" id="UP001214250"/>
    </source>
</evidence>
<keyword evidence="4" id="KW-0276">Fatty acid metabolism</keyword>
<name>A0ABY7VQI9_9BACT</name>
<dbReference type="Gene3D" id="2.40.50.100">
    <property type="match status" value="1"/>
</dbReference>
<keyword evidence="4" id="KW-0443">Lipid metabolism</keyword>
<keyword evidence="4" id="KW-0444">Lipid biosynthesis</keyword>
<organism evidence="6 7">
    <name type="scientific">Lentisphaera profundi</name>
    <dbReference type="NCBI Taxonomy" id="1658616"/>
    <lineage>
        <taxon>Bacteria</taxon>
        <taxon>Pseudomonadati</taxon>
        <taxon>Lentisphaerota</taxon>
        <taxon>Lentisphaeria</taxon>
        <taxon>Lentisphaerales</taxon>
        <taxon>Lentisphaeraceae</taxon>
        <taxon>Lentisphaera</taxon>
    </lineage>
</organism>
<dbReference type="NCBIfam" id="TIGR00531">
    <property type="entry name" value="BCCP"/>
    <property type="match status" value="1"/>
</dbReference>
<evidence type="ECO:0000256" key="1">
    <source>
        <dbReference type="ARBA" id="ARBA00003761"/>
    </source>
</evidence>
<feature type="domain" description="Lipoyl-binding" evidence="5">
    <location>
        <begin position="64"/>
        <end position="141"/>
    </location>
</feature>
<dbReference type="PANTHER" id="PTHR45266">
    <property type="entry name" value="OXALOACETATE DECARBOXYLASE ALPHA CHAIN"/>
    <property type="match status" value="1"/>
</dbReference>
<keyword evidence="4" id="KW-0275">Fatty acid biosynthesis</keyword>
<keyword evidence="3 4" id="KW-0092">Biotin</keyword>
<evidence type="ECO:0000256" key="2">
    <source>
        <dbReference type="ARBA" id="ARBA00017562"/>
    </source>
</evidence>
<comment type="pathway">
    <text evidence="4">Lipid metabolism; fatty acid biosynthesis.</text>
</comment>
<dbReference type="InterPro" id="IPR001249">
    <property type="entry name" value="AcCoA_biotinCC"/>
</dbReference>
<sequence>MNFENIEKLAEILDKYNLSEIDYTESDAFSITLKGAVAAPVQAMAAPVAQAASAAAPVVNSDEGLHIVTSELVGTFYASASPDSAAYIKVGDEVTVDSTLCIVEAMKVMNEIKSEVNGTVVEILVDNGTPVEYGQAIIKIKPS</sequence>
<evidence type="ECO:0000313" key="6">
    <source>
        <dbReference type="EMBL" id="WDE96272.1"/>
    </source>
</evidence>
<dbReference type="SUPFAM" id="SSF51230">
    <property type="entry name" value="Single hybrid motif"/>
    <property type="match status" value="1"/>
</dbReference>
<reference evidence="6 7" key="1">
    <citation type="submission" date="2023-02" db="EMBL/GenBank/DDBJ databases">
        <title>Genome sequence of Lentisphaera profundi SAORIC-696.</title>
        <authorList>
            <person name="Kim e."/>
            <person name="Cho J.-C."/>
            <person name="Choi A."/>
            <person name="Kang I."/>
        </authorList>
    </citation>
    <scope>NUCLEOTIDE SEQUENCE [LARGE SCALE GENOMIC DNA]</scope>
    <source>
        <strain evidence="6 7">SAORIC-696</strain>
    </source>
</reference>
<dbReference type="Pfam" id="PF00364">
    <property type="entry name" value="Biotin_lipoyl"/>
    <property type="match status" value="1"/>
</dbReference>
<dbReference type="EMBL" id="CP117811">
    <property type="protein sequence ID" value="WDE96272.1"/>
    <property type="molecule type" value="Genomic_DNA"/>
</dbReference>
<evidence type="ECO:0000256" key="4">
    <source>
        <dbReference type="RuleBase" id="RU364072"/>
    </source>
</evidence>
<comment type="function">
    <text evidence="1 4">This protein is a component of the acetyl coenzyme A carboxylase complex; first, biotin carboxylase catalyzes the carboxylation of the carrier protein and then the transcarboxylase transfers the carboxyl group to form malonyl-CoA.</text>
</comment>
<dbReference type="PANTHER" id="PTHR45266:SF3">
    <property type="entry name" value="OXALOACETATE DECARBOXYLASE ALPHA CHAIN"/>
    <property type="match status" value="1"/>
</dbReference>
<keyword evidence="6" id="KW-0436">Ligase</keyword>
<dbReference type="RefSeq" id="WP_274150347.1">
    <property type="nucleotide sequence ID" value="NZ_CP117811.1"/>
</dbReference>
<gene>
    <name evidence="6" type="primary">accB</name>
    <name evidence="6" type="ORF">PQO03_11190</name>
</gene>
<evidence type="ECO:0000259" key="5">
    <source>
        <dbReference type="PROSITE" id="PS50968"/>
    </source>
</evidence>
<keyword evidence="7" id="KW-1185">Reference proteome</keyword>
<proteinExistence type="predicted"/>
<dbReference type="InterPro" id="IPR011053">
    <property type="entry name" value="Single_hybrid_motif"/>
</dbReference>
<dbReference type="InterPro" id="IPR000089">
    <property type="entry name" value="Biotin_lipoyl"/>
</dbReference>
<evidence type="ECO:0000256" key="3">
    <source>
        <dbReference type="ARBA" id="ARBA00023267"/>
    </source>
</evidence>
<protein>
    <recommendedName>
        <fullName evidence="2 4">Biotin carboxyl carrier protein of acetyl-CoA carboxylase</fullName>
    </recommendedName>
</protein>
<dbReference type="CDD" id="cd06850">
    <property type="entry name" value="biotinyl_domain"/>
    <property type="match status" value="1"/>
</dbReference>
<dbReference type="GO" id="GO:0003989">
    <property type="term" value="F:acetyl-CoA carboxylase activity"/>
    <property type="evidence" value="ECO:0007669"/>
    <property type="project" value="UniProtKB-EC"/>
</dbReference>
<dbReference type="PRINTS" id="PR01071">
    <property type="entry name" value="ACOABIOTINCC"/>
</dbReference>
<accession>A0ABY7VQI9</accession>
<dbReference type="Proteomes" id="UP001214250">
    <property type="component" value="Chromosome 1"/>
</dbReference>
<dbReference type="PROSITE" id="PS50968">
    <property type="entry name" value="BIOTINYL_LIPOYL"/>
    <property type="match status" value="1"/>
</dbReference>
<dbReference type="InterPro" id="IPR050709">
    <property type="entry name" value="Biotin_Carboxyl_Carrier/Decarb"/>
</dbReference>